<accession>F0QXU6</accession>
<organism evidence="2 3">
    <name type="scientific">Vulcanisaeta moutnovskia (strain 768-28)</name>
    <dbReference type="NCBI Taxonomy" id="985053"/>
    <lineage>
        <taxon>Archaea</taxon>
        <taxon>Thermoproteota</taxon>
        <taxon>Thermoprotei</taxon>
        <taxon>Thermoproteales</taxon>
        <taxon>Thermoproteaceae</taxon>
        <taxon>Vulcanisaeta</taxon>
    </lineage>
</organism>
<dbReference type="HOGENOM" id="CLU_913989_0_0_2"/>
<dbReference type="AlphaFoldDB" id="F0QXU6"/>
<dbReference type="Pfam" id="PF00535">
    <property type="entry name" value="Glycos_transf_2"/>
    <property type="match status" value="1"/>
</dbReference>
<dbReference type="InterPro" id="IPR029044">
    <property type="entry name" value="Nucleotide-diphossugar_trans"/>
</dbReference>
<reference evidence="2 3" key="1">
    <citation type="journal article" date="2011" name="J. Bacteriol.">
        <title>Complete genome sequence of 'Vulcanisaeta moutnovskia' strain 768-28, a novel member of the hyperthermophilic crenarchaeal genus vulcanisaeta.</title>
        <authorList>
            <person name="Gumerov V.M."/>
            <person name="Mardanov A.V."/>
            <person name="Beletsky A.V."/>
            <person name="Prokofeva M.I."/>
            <person name="Bonch-Osmolovskaya E.A."/>
            <person name="Ravin N.V."/>
            <person name="Skryabin K.G."/>
        </authorList>
    </citation>
    <scope>NUCLEOTIDE SEQUENCE [LARGE SCALE GENOMIC DNA]</scope>
    <source>
        <strain evidence="2 3">768-28</strain>
    </source>
</reference>
<dbReference type="GO" id="GO:0016740">
    <property type="term" value="F:transferase activity"/>
    <property type="evidence" value="ECO:0007669"/>
    <property type="project" value="UniProtKB-KW"/>
</dbReference>
<dbReference type="Proteomes" id="UP000007485">
    <property type="component" value="Chromosome"/>
</dbReference>
<dbReference type="GeneID" id="10288704"/>
<protein>
    <submittedName>
        <fullName evidence="2">Glycosyl transferase family 2</fullName>
    </submittedName>
</protein>
<sequence length="337" mass="39112">MKILIGIPTYSNSRFGYTIRQTLEALVNQSFKDFRVLVVYKPSPGDRTLDVVDEFKDKLDIEVKIQSDGYFEEALNMIYEVAKDYDITLTTDDDATPTKTWIEEHIKFHKNHEKIGIAQGIVIPSRNYCYESWYLPRSLIGYHKPLLKELNDYSTIVNDMGLLACKGKWRDYRFNNRGYVLSIEIRGVNMSLKSRSYIDGFALPGYTKRGLHNETLLALHYVRQGLHSALFNGGIVNHLKRDSLSRPRSPISRFMTTLESHLLPYGIYYYGFKLNMRKLKLYYGVIDLYSKFRKTLLSKTYAIGLKLAIEAISSDYEPSEVRSKLLEIEKNAKARYE</sequence>
<evidence type="ECO:0000313" key="2">
    <source>
        <dbReference type="EMBL" id="ADY01259.1"/>
    </source>
</evidence>
<dbReference type="SUPFAM" id="SSF53448">
    <property type="entry name" value="Nucleotide-diphospho-sugar transferases"/>
    <property type="match status" value="1"/>
</dbReference>
<evidence type="ECO:0000259" key="1">
    <source>
        <dbReference type="Pfam" id="PF00535"/>
    </source>
</evidence>
<dbReference type="STRING" id="985053.VMUT_1052"/>
<gene>
    <name evidence="2" type="ordered locus">VMUT_1052</name>
</gene>
<dbReference type="InterPro" id="IPR001173">
    <property type="entry name" value="Glyco_trans_2-like"/>
</dbReference>
<keyword evidence="3" id="KW-1185">Reference proteome</keyword>
<name>F0QXU6_VULM7</name>
<dbReference type="RefSeq" id="WP_013604421.1">
    <property type="nucleotide sequence ID" value="NC_015151.1"/>
</dbReference>
<dbReference type="EMBL" id="CP002529">
    <property type="protein sequence ID" value="ADY01259.1"/>
    <property type="molecule type" value="Genomic_DNA"/>
</dbReference>
<feature type="domain" description="Glycosyltransferase 2-like" evidence="1">
    <location>
        <begin position="5"/>
        <end position="126"/>
    </location>
</feature>
<dbReference type="Gene3D" id="3.90.550.10">
    <property type="entry name" value="Spore Coat Polysaccharide Biosynthesis Protein SpsA, Chain A"/>
    <property type="match status" value="1"/>
</dbReference>
<proteinExistence type="predicted"/>
<dbReference type="KEGG" id="vmo:VMUT_1052"/>
<dbReference type="eggNOG" id="arCOG07240">
    <property type="taxonomic scope" value="Archaea"/>
</dbReference>
<evidence type="ECO:0000313" key="3">
    <source>
        <dbReference type="Proteomes" id="UP000007485"/>
    </source>
</evidence>
<dbReference type="CDD" id="cd00761">
    <property type="entry name" value="Glyco_tranf_GTA_type"/>
    <property type="match status" value="1"/>
</dbReference>
<keyword evidence="2" id="KW-0808">Transferase</keyword>
<dbReference type="OrthoDB" id="28020at2157"/>